<protein>
    <submittedName>
        <fullName evidence="3">Relaxase/mobilization nuclease domain-containing protein</fullName>
    </submittedName>
</protein>
<accession>A0A951UK01</accession>
<feature type="domain" description="DUF3991" evidence="2">
    <location>
        <begin position="438"/>
        <end position="481"/>
    </location>
</feature>
<reference evidence="3" key="1">
    <citation type="submission" date="2021-05" db="EMBL/GenBank/DDBJ databases">
        <authorList>
            <person name="Pietrasiak N."/>
            <person name="Ward R."/>
            <person name="Stajich J.E."/>
            <person name="Kurbessoian T."/>
        </authorList>
    </citation>
    <scope>NUCLEOTIDE SEQUENCE</scope>
    <source>
        <strain evidence="3">JT2-VF2</strain>
    </source>
</reference>
<dbReference type="AlphaFoldDB" id="A0A951UK01"/>
<proteinExistence type="predicted"/>
<evidence type="ECO:0000259" key="2">
    <source>
        <dbReference type="Pfam" id="PF13154"/>
    </source>
</evidence>
<evidence type="ECO:0000313" key="4">
    <source>
        <dbReference type="Proteomes" id="UP000715781"/>
    </source>
</evidence>
<dbReference type="InterPro" id="IPR025054">
    <property type="entry name" value="DUF3991"/>
</dbReference>
<reference evidence="3" key="2">
    <citation type="journal article" date="2022" name="Microbiol. Resour. Announc.">
        <title>Metagenome Sequencing to Explore Phylogenomics of Terrestrial Cyanobacteria.</title>
        <authorList>
            <person name="Ward R.D."/>
            <person name="Stajich J.E."/>
            <person name="Johansen J.R."/>
            <person name="Huntemann M."/>
            <person name="Clum A."/>
            <person name="Foster B."/>
            <person name="Foster B."/>
            <person name="Roux S."/>
            <person name="Palaniappan K."/>
            <person name="Varghese N."/>
            <person name="Mukherjee S."/>
            <person name="Reddy T.B.K."/>
            <person name="Daum C."/>
            <person name="Copeland A."/>
            <person name="Chen I.A."/>
            <person name="Ivanova N.N."/>
            <person name="Kyrpides N.C."/>
            <person name="Shapiro N."/>
            <person name="Eloe-Fadrosh E.A."/>
            <person name="Pietrasiak N."/>
        </authorList>
    </citation>
    <scope>NUCLEOTIDE SEQUENCE</scope>
    <source>
        <strain evidence="3">JT2-VF2</strain>
    </source>
</reference>
<organism evidence="3 4">
    <name type="scientific">Mojavia pulchra JT2-VF2</name>
    <dbReference type="NCBI Taxonomy" id="287848"/>
    <lineage>
        <taxon>Bacteria</taxon>
        <taxon>Bacillati</taxon>
        <taxon>Cyanobacteriota</taxon>
        <taxon>Cyanophyceae</taxon>
        <taxon>Nostocales</taxon>
        <taxon>Nostocaceae</taxon>
    </lineage>
</organism>
<dbReference type="EMBL" id="JAHHHN010000049">
    <property type="protein sequence ID" value="MBW4565819.1"/>
    <property type="molecule type" value="Genomic_DNA"/>
</dbReference>
<dbReference type="Proteomes" id="UP000715781">
    <property type="component" value="Unassembled WGS sequence"/>
</dbReference>
<evidence type="ECO:0000313" key="3">
    <source>
        <dbReference type="EMBL" id="MBW4565819.1"/>
    </source>
</evidence>
<dbReference type="Pfam" id="PF03432">
    <property type="entry name" value="Relaxase"/>
    <property type="match status" value="1"/>
</dbReference>
<sequence length="631" mass="71401">MIGKQTKGRGFRKLLDYLAEREDAQLIGGNMSGRNARELAREFKLSRQLNSDADRVVYHVSLSTAKGDKLDDEKWCEIGDRYMKEMGFDANQFVIFRHHNTDDDHIHIAASRIRMDTGLVVHDSWDYVRSEKVLRQIEQDYDLVQVQGSREKLNRTPSTGQIRRIIREQEEYSSGKRDTPPERTIKEQIQQTIDSARVDNPQMPLLIMRLQSAGISVRAGFTRNGKSKGISYEKDGIAFSGSQLGAAYTFPGLQKHRGIDYQPERDDARIEHLLNNPVGQAVESEPLINAIAHNKAQIPTTDQPKLTPNHIAELYKYYSADLHSLLVTDRDKEIALLALLDNQPDQKVEEILLASPAGWTHDEAKALVLIALLRLASNKQQERIKAGVAGEEVQHLEKELSLNYSVSSPASSADLAPPALPFTPPPEDESKRRVLQYYLTQKRGISNYLVEPLQRQGLGYIDQQENVVFIKRDLNGSKSGALVWDTHCQDNRCTEYLDSDRSEGWFHLKLGGEAEDKIERVFLCSSPIDALSLAEIDIQGHKGQPPVRTMYMAVDDPDNLPVELLRNISRIGLAFNNDDLGNETSLVVQEKLPQAKRIAPSGLTWNEILIEQQQQQQEIVEQKQRSRGFSR</sequence>
<evidence type="ECO:0000259" key="1">
    <source>
        <dbReference type="Pfam" id="PF03432"/>
    </source>
</evidence>
<dbReference type="Pfam" id="PF13154">
    <property type="entry name" value="DUF3991"/>
    <property type="match status" value="1"/>
</dbReference>
<comment type="caution">
    <text evidence="3">The sequence shown here is derived from an EMBL/GenBank/DDBJ whole genome shotgun (WGS) entry which is preliminary data.</text>
</comment>
<dbReference type="InterPro" id="IPR005094">
    <property type="entry name" value="Endonuclease_MobA/VirD2"/>
</dbReference>
<name>A0A951UK01_9NOST</name>
<gene>
    <name evidence="3" type="ORF">KME32_33000</name>
</gene>
<feature type="domain" description="MobA/VirD2-like nuclease" evidence="1">
    <location>
        <begin position="21"/>
        <end position="143"/>
    </location>
</feature>